<feature type="compositionally biased region" description="Basic and acidic residues" evidence="1">
    <location>
        <begin position="58"/>
        <end position="69"/>
    </location>
</feature>
<dbReference type="GO" id="GO:0005778">
    <property type="term" value="C:peroxisomal membrane"/>
    <property type="evidence" value="ECO:0007669"/>
    <property type="project" value="TreeGrafter"/>
</dbReference>
<feature type="compositionally biased region" description="Low complexity" evidence="1">
    <location>
        <begin position="263"/>
        <end position="275"/>
    </location>
</feature>
<comment type="caution">
    <text evidence="2">The sequence shown here is derived from an EMBL/GenBank/DDBJ whole genome shotgun (WGS) entry which is preliminary data.</text>
</comment>
<dbReference type="Pfam" id="PF02466">
    <property type="entry name" value="Tim17"/>
    <property type="match status" value="1"/>
</dbReference>
<organism evidence="2 3">
    <name type="scientific">Rhizoctonia solani</name>
    <dbReference type="NCBI Taxonomy" id="456999"/>
    <lineage>
        <taxon>Eukaryota</taxon>
        <taxon>Fungi</taxon>
        <taxon>Dikarya</taxon>
        <taxon>Basidiomycota</taxon>
        <taxon>Agaricomycotina</taxon>
        <taxon>Agaricomycetes</taxon>
        <taxon>Cantharellales</taxon>
        <taxon>Ceratobasidiaceae</taxon>
        <taxon>Rhizoctonia</taxon>
    </lineage>
</organism>
<evidence type="ECO:0000313" key="3">
    <source>
        <dbReference type="Proteomes" id="UP000663843"/>
    </source>
</evidence>
<sequence>MGKFSIRRHKRELSDSATIITVEPSMSPSQRSLYGSITSNRPRNRLQKSPHSPPSPQDENHDTPNDTKRPQRRLLKRFRLPHHHRTGSLEEKTSVTPPKQKPHSNSMPTSPGRSIGLSGRRYASRNWSDNDIPPPRTRFAFTSRRGSVGSSADILLTPIRGSTAISDEDFVFLTRHDYDETIHSQGEGVESPGPMIQTLFTGADPEIHPHPVLLEPIAIEPTYVPHDEPLPSEYKPSPPKIEITLPTPEPEPSHEPEEPPTPMSSSSASETRTITNIIVEVDPKPATGTSVMSSPAEAEEEPQVTNVAEPAPPSSEPNISFPEPALYSPSAKSAGPISPPLVIDTELSSQQNIIPFPDLESARTPTLHRMPSSMVIAEPTKPQHAERATWVVSMALAQRLPRRLSLVVMSSLESIIRDPRFRDYLAILKGARNGFVYGVKIRFPHALLMAILFGRGDWSQRARTIFKATKQHATNLAKFVTIYKTLLLIQRRANGGKEKSADSFFAGLIGGYVVFGDRTAINEQIVLYVCSRVVASYIPRAFPSPPHDPNGNVLTPARSIPPDSRIFSVFAALSWGAVMWLFKYRPETLQPGMANSMQYLYRDSEAWSSLKTLLWHNK</sequence>
<evidence type="ECO:0000313" key="2">
    <source>
        <dbReference type="EMBL" id="CAE6413804.1"/>
    </source>
</evidence>
<dbReference type="AlphaFoldDB" id="A0A8H2X4Y7"/>
<name>A0A8H2X4Y7_9AGAM</name>
<feature type="compositionally biased region" description="Polar residues" evidence="1">
    <location>
        <begin position="15"/>
        <end position="41"/>
    </location>
</feature>
<gene>
    <name evidence="2" type="ORF">RDB_LOCUS46728</name>
</gene>
<protein>
    <recommendedName>
        <fullName evidence="4">Peroxisomal membrane protein 4</fullName>
    </recommendedName>
</protein>
<dbReference type="PANTHER" id="PTHR15460:SF3">
    <property type="entry name" value="PEROXISOMAL MEMBRANE PROTEIN 4"/>
    <property type="match status" value="1"/>
</dbReference>
<accession>A0A8H2X4Y7</accession>
<dbReference type="PANTHER" id="PTHR15460">
    <property type="entry name" value="PEROXISOMAL MEMBRANE PROTEIN 4"/>
    <property type="match status" value="1"/>
</dbReference>
<feature type="compositionally biased region" description="Basic residues" evidence="1">
    <location>
        <begin position="1"/>
        <end position="11"/>
    </location>
</feature>
<feature type="compositionally biased region" description="Polar residues" evidence="1">
    <location>
        <begin position="103"/>
        <end position="112"/>
    </location>
</feature>
<dbReference type="EMBL" id="CAJMWT010001661">
    <property type="protein sequence ID" value="CAE6413804.1"/>
    <property type="molecule type" value="Genomic_DNA"/>
</dbReference>
<reference evidence="2" key="1">
    <citation type="submission" date="2021-01" db="EMBL/GenBank/DDBJ databases">
        <authorList>
            <person name="Kaushik A."/>
        </authorList>
    </citation>
    <scope>NUCLEOTIDE SEQUENCE</scope>
    <source>
        <strain evidence="2">AG2-2IIIB</strain>
    </source>
</reference>
<feature type="region of interest" description="Disordered" evidence="1">
    <location>
        <begin position="223"/>
        <end position="339"/>
    </location>
</feature>
<dbReference type="Proteomes" id="UP000663843">
    <property type="component" value="Unassembled WGS sequence"/>
</dbReference>
<feature type="region of interest" description="Disordered" evidence="1">
    <location>
        <begin position="1"/>
        <end position="119"/>
    </location>
</feature>
<evidence type="ECO:0000256" key="1">
    <source>
        <dbReference type="SAM" id="MobiDB-lite"/>
    </source>
</evidence>
<dbReference type="InterPro" id="IPR019531">
    <property type="entry name" value="Pmp4"/>
</dbReference>
<proteinExistence type="predicted"/>
<feature type="compositionally biased region" description="Basic residues" evidence="1">
    <location>
        <begin position="70"/>
        <end position="86"/>
    </location>
</feature>
<evidence type="ECO:0008006" key="4">
    <source>
        <dbReference type="Google" id="ProtNLM"/>
    </source>
</evidence>